<proteinExistence type="predicted"/>
<accession>A0A8H6F346</accession>
<dbReference type="EMBL" id="JABWAD010000060">
    <property type="protein sequence ID" value="KAF6063946.1"/>
    <property type="molecule type" value="Genomic_DNA"/>
</dbReference>
<organism evidence="2 3">
    <name type="scientific">Candida albicans</name>
    <name type="common">Yeast</name>
    <dbReference type="NCBI Taxonomy" id="5476"/>
    <lineage>
        <taxon>Eukaryota</taxon>
        <taxon>Fungi</taxon>
        <taxon>Dikarya</taxon>
        <taxon>Ascomycota</taxon>
        <taxon>Saccharomycotina</taxon>
        <taxon>Pichiomycetes</taxon>
        <taxon>Debaryomycetaceae</taxon>
        <taxon>Candida/Lodderomyces clade</taxon>
        <taxon>Candida</taxon>
    </lineage>
</organism>
<feature type="domain" description="C2H2-type" evidence="1">
    <location>
        <begin position="157"/>
        <end position="178"/>
    </location>
</feature>
<dbReference type="AlphaFoldDB" id="A0A8H6F346"/>
<dbReference type="Proteomes" id="UP000536275">
    <property type="component" value="Unassembled WGS sequence"/>
</dbReference>
<sequence>MSQKPSDVRKRIRSEYKFVNAFTPFLLNQQSYDQDEHRRLFSQLPKLPPQLGQSILEFIDNAPVSITTITTPTIEICQSRNDLGENIPVKPKSSARKKPSLKQHISKFYLVVVKFIIYTSDDTEEIQVQLVYNKSNTPKYLGQFINVYSDNRLKRQCKSCPAMYTDLKGFNRHYESKHL</sequence>
<protein>
    <recommendedName>
        <fullName evidence="1">C2H2-type domain-containing protein</fullName>
    </recommendedName>
</protein>
<comment type="caution">
    <text evidence="2">The sequence shown here is derived from an EMBL/GenBank/DDBJ whole genome shotgun (WGS) entry which is preliminary data.</text>
</comment>
<dbReference type="PROSITE" id="PS00028">
    <property type="entry name" value="ZINC_FINGER_C2H2_1"/>
    <property type="match status" value="1"/>
</dbReference>
<evidence type="ECO:0000313" key="2">
    <source>
        <dbReference type="EMBL" id="KAF6063946.1"/>
    </source>
</evidence>
<dbReference type="InterPro" id="IPR013087">
    <property type="entry name" value="Znf_C2H2_type"/>
</dbReference>
<name>A0A8H6F346_CANAX</name>
<evidence type="ECO:0000259" key="1">
    <source>
        <dbReference type="PROSITE" id="PS00028"/>
    </source>
</evidence>
<evidence type="ECO:0000313" key="3">
    <source>
        <dbReference type="Proteomes" id="UP000536275"/>
    </source>
</evidence>
<gene>
    <name evidence="2" type="ORF">FOB64_005537</name>
</gene>
<reference evidence="2 3" key="1">
    <citation type="submission" date="2020-03" db="EMBL/GenBank/DDBJ databases">
        <title>FDA dAtabase for Regulatory Grade micrObial Sequences (FDA-ARGOS): Supporting development and validation of Infectious Disease Dx tests.</title>
        <authorList>
            <person name="Campos J."/>
            <person name="Goldberg B."/>
            <person name="Tallon L."/>
            <person name="Sadzewicz L."/>
            <person name="Vavikolanu K."/>
            <person name="Mehta A."/>
            <person name="Aluvathingal J."/>
            <person name="Nadendla S."/>
            <person name="Nandy P."/>
            <person name="Geyer C."/>
            <person name="Yan Y."/>
            <person name="Sichtig H."/>
        </authorList>
    </citation>
    <scope>NUCLEOTIDE SEQUENCE [LARGE SCALE GENOMIC DNA]</scope>
    <source>
        <strain evidence="2 3">FDAARGOS_656</strain>
    </source>
</reference>